<dbReference type="Proteomes" id="UP000597444">
    <property type="component" value="Unassembled WGS sequence"/>
</dbReference>
<name>A0A8J3MXR6_9CHLR</name>
<comment type="caution">
    <text evidence="1">The sequence shown here is derived from an EMBL/GenBank/DDBJ whole genome shotgun (WGS) entry which is preliminary data.</text>
</comment>
<evidence type="ECO:0000313" key="1">
    <source>
        <dbReference type="EMBL" id="GHO90112.1"/>
    </source>
</evidence>
<reference evidence="1" key="1">
    <citation type="submission" date="2020-10" db="EMBL/GenBank/DDBJ databases">
        <title>Taxonomic study of unclassified bacteria belonging to the class Ktedonobacteria.</title>
        <authorList>
            <person name="Yabe S."/>
            <person name="Wang C.M."/>
            <person name="Zheng Y."/>
            <person name="Sakai Y."/>
            <person name="Cavaletti L."/>
            <person name="Monciardini P."/>
            <person name="Donadio S."/>
        </authorList>
    </citation>
    <scope>NUCLEOTIDE SEQUENCE</scope>
    <source>
        <strain evidence="1">ID150040</strain>
    </source>
</reference>
<protein>
    <submittedName>
        <fullName evidence="1">Uncharacterized protein</fullName>
    </submittedName>
</protein>
<sequence>MTQPTLRLKYEHVTSTLTCRLHLKDVLYHRGHQFKFWLQFGDVPDPLFYLSDLRVQMEPLNPEVNPLQIWTVTLFGSELGNIGVS</sequence>
<accession>A0A8J3MXR6</accession>
<gene>
    <name evidence="1" type="ORF">KSF_001600</name>
</gene>
<organism evidence="1 2">
    <name type="scientific">Reticulibacter mediterranei</name>
    <dbReference type="NCBI Taxonomy" id="2778369"/>
    <lineage>
        <taxon>Bacteria</taxon>
        <taxon>Bacillati</taxon>
        <taxon>Chloroflexota</taxon>
        <taxon>Ktedonobacteria</taxon>
        <taxon>Ktedonobacterales</taxon>
        <taxon>Reticulibacteraceae</taxon>
        <taxon>Reticulibacter</taxon>
    </lineage>
</organism>
<dbReference type="RefSeq" id="WP_220201111.1">
    <property type="nucleotide sequence ID" value="NZ_BNJK01000001.1"/>
</dbReference>
<proteinExistence type="predicted"/>
<dbReference type="EMBL" id="BNJK01000001">
    <property type="protein sequence ID" value="GHO90112.1"/>
    <property type="molecule type" value="Genomic_DNA"/>
</dbReference>
<dbReference type="AlphaFoldDB" id="A0A8J3MXR6"/>
<keyword evidence="2" id="KW-1185">Reference proteome</keyword>
<evidence type="ECO:0000313" key="2">
    <source>
        <dbReference type="Proteomes" id="UP000597444"/>
    </source>
</evidence>